<dbReference type="SUPFAM" id="SSF52172">
    <property type="entry name" value="CheY-like"/>
    <property type="match status" value="3"/>
</dbReference>
<keyword evidence="10" id="KW-0472">Membrane</keyword>
<feature type="domain" description="Response regulatory" evidence="12">
    <location>
        <begin position="811"/>
        <end position="924"/>
    </location>
</feature>
<dbReference type="Pfam" id="PF13185">
    <property type="entry name" value="GAF_2"/>
    <property type="match status" value="1"/>
</dbReference>
<dbReference type="InterPro" id="IPR011006">
    <property type="entry name" value="CheY-like_superfamily"/>
</dbReference>
<dbReference type="Gene3D" id="3.30.565.10">
    <property type="entry name" value="Histidine kinase-like ATPase, C-terminal domain"/>
    <property type="match status" value="1"/>
</dbReference>
<comment type="catalytic activity">
    <reaction evidence="1">
        <text>ATP + protein L-histidine = ADP + protein N-phospho-L-histidine.</text>
        <dbReference type="EC" id="2.7.13.3"/>
    </reaction>
</comment>
<comment type="caution">
    <text evidence="14">The sequence shown here is derived from an EMBL/GenBank/DDBJ whole genome shotgun (WGS) entry which is preliminary data.</text>
</comment>
<dbReference type="SMART" id="SM00304">
    <property type="entry name" value="HAMP"/>
    <property type="match status" value="1"/>
</dbReference>
<dbReference type="InterPro" id="IPR003018">
    <property type="entry name" value="GAF"/>
</dbReference>
<evidence type="ECO:0000256" key="4">
    <source>
        <dbReference type="ARBA" id="ARBA00022553"/>
    </source>
</evidence>
<feature type="domain" description="Response regulatory" evidence="12">
    <location>
        <begin position="933"/>
        <end position="1049"/>
    </location>
</feature>
<dbReference type="Proteomes" id="UP000239872">
    <property type="component" value="Unassembled WGS sequence"/>
</dbReference>
<feature type="modified residue" description="4-aspartylphosphate" evidence="8">
    <location>
        <position position="982"/>
    </location>
</feature>
<evidence type="ECO:0000259" key="13">
    <source>
        <dbReference type="PROSITE" id="PS50885"/>
    </source>
</evidence>
<dbReference type="SUPFAM" id="SSF55874">
    <property type="entry name" value="ATPase domain of HSP90 chaperone/DNA topoisomerase II/histidine kinase"/>
    <property type="match status" value="1"/>
</dbReference>
<dbReference type="SMART" id="SM00448">
    <property type="entry name" value="REC"/>
    <property type="match status" value="3"/>
</dbReference>
<dbReference type="RefSeq" id="WP_105038537.1">
    <property type="nucleotide sequence ID" value="NZ_PPSL01000002.1"/>
</dbReference>
<dbReference type="Gene3D" id="1.10.287.130">
    <property type="match status" value="1"/>
</dbReference>
<accession>A0A2S7SYG5</accession>
<dbReference type="InterPro" id="IPR005467">
    <property type="entry name" value="His_kinase_dom"/>
</dbReference>
<evidence type="ECO:0000256" key="5">
    <source>
        <dbReference type="ARBA" id="ARBA00022679"/>
    </source>
</evidence>
<dbReference type="InterPro" id="IPR036890">
    <property type="entry name" value="HATPase_C_sf"/>
</dbReference>
<dbReference type="Pfam" id="PF05227">
    <property type="entry name" value="CHASE3"/>
    <property type="match status" value="1"/>
</dbReference>
<evidence type="ECO:0000259" key="12">
    <source>
        <dbReference type="PROSITE" id="PS50110"/>
    </source>
</evidence>
<dbReference type="SMART" id="SM00065">
    <property type="entry name" value="GAF"/>
    <property type="match status" value="1"/>
</dbReference>
<dbReference type="OrthoDB" id="9811889at2"/>
<dbReference type="SMART" id="SM00388">
    <property type="entry name" value="HisKA"/>
    <property type="match status" value="1"/>
</dbReference>
<dbReference type="InterPro" id="IPR003594">
    <property type="entry name" value="HATPase_dom"/>
</dbReference>
<dbReference type="CDD" id="cd19410">
    <property type="entry name" value="HK9-like_sensor"/>
    <property type="match status" value="1"/>
</dbReference>
<dbReference type="FunFam" id="3.30.565.10:FF:000010">
    <property type="entry name" value="Sensor histidine kinase RcsC"/>
    <property type="match status" value="1"/>
</dbReference>
<keyword evidence="4 8" id="KW-0597">Phosphoprotein</keyword>
<feature type="domain" description="HAMP" evidence="13">
    <location>
        <begin position="220"/>
        <end position="272"/>
    </location>
</feature>
<dbReference type="Gene3D" id="6.10.340.10">
    <property type="match status" value="1"/>
</dbReference>
<dbReference type="InterPro" id="IPR007891">
    <property type="entry name" value="CHASE3"/>
</dbReference>
<organism evidence="14 15">
    <name type="scientific">Flavipsychrobacter stenotrophus</name>
    <dbReference type="NCBI Taxonomy" id="2077091"/>
    <lineage>
        <taxon>Bacteria</taxon>
        <taxon>Pseudomonadati</taxon>
        <taxon>Bacteroidota</taxon>
        <taxon>Chitinophagia</taxon>
        <taxon>Chitinophagales</taxon>
        <taxon>Chitinophagaceae</taxon>
        <taxon>Flavipsychrobacter</taxon>
    </lineage>
</organism>
<dbReference type="SMART" id="SM00387">
    <property type="entry name" value="HATPase_c"/>
    <property type="match status" value="1"/>
</dbReference>
<dbReference type="GO" id="GO:0000155">
    <property type="term" value="F:phosphorelay sensor kinase activity"/>
    <property type="evidence" value="ECO:0007669"/>
    <property type="project" value="InterPro"/>
</dbReference>
<dbReference type="Gene3D" id="3.40.50.2300">
    <property type="match status" value="3"/>
</dbReference>
<keyword evidence="10" id="KW-0812">Transmembrane</keyword>
<dbReference type="CDD" id="cd00082">
    <property type="entry name" value="HisKA"/>
    <property type="match status" value="1"/>
</dbReference>
<keyword evidence="5" id="KW-0808">Transferase</keyword>
<dbReference type="SUPFAM" id="SSF47384">
    <property type="entry name" value="Homodimeric domain of signal transducing histidine kinase"/>
    <property type="match status" value="1"/>
</dbReference>
<evidence type="ECO:0000256" key="10">
    <source>
        <dbReference type="SAM" id="Phobius"/>
    </source>
</evidence>
<dbReference type="CDD" id="cd17546">
    <property type="entry name" value="REC_hyHK_CKI1_RcsC-like"/>
    <property type="match status" value="1"/>
</dbReference>
<evidence type="ECO:0000256" key="9">
    <source>
        <dbReference type="SAM" id="Coils"/>
    </source>
</evidence>
<dbReference type="PROSITE" id="PS50885">
    <property type="entry name" value="HAMP"/>
    <property type="match status" value="1"/>
</dbReference>
<evidence type="ECO:0000256" key="2">
    <source>
        <dbReference type="ARBA" id="ARBA00004370"/>
    </source>
</evidence>
<dbReference type="CDD" id="cd06225">
    <property type="entry name" value="HAMP"/>
    <property type="match status" value="1"/>
</dbReference>
<dbReference type="Pfam" id="PF02518">
    <property type="entry name" value="HATPase_c"/>
    <property type="match status" value="1"/>
</dbReference>
<feature type="transmembrane region" description="Helical" evidence="10">
    <location>
        <begin position="178"/>
        <end position="203"/>
    </location>
</feature>
<gene>
    <name evidence="14" type="ORF">CJD36_007625</name>
</gene>
<comment type="subcellular location">
    <subcellularLocation>
        <location evidence="2">Membrane</location>
    </subcellularLocation>
</comment>
<dbReference type="InterPro" id="IPR029016">
    <property type="entry name" value="GAF-like_dom_sf"/>
</dbReference>
<dbReference type="GO" id="GO:0016020">
    <property type="term" value="C:membrane"/>
    <property type="evidence" value="ECO:0007669"/>
    <property type="project" value="UniProtKB-SubCell"/>
</dbReference>
<dbReference type="Pfam" id="PF00672">
    <property type="entry name" value="HAMP"/>
    <property type="match status" value="1"/>
</dbReference>
<dbReference type="CDD" id="cd16922">
    <property type="entry name" value="HATPase_EvgS-ArcB-TorS-like"/>
    <property type="match status" value="1"/>
</dbReference>
<feature type="domain" description="Histidine kinase" evidence="11">
    <location>
        <begin position="534"/>
        <end position="757"/>
    </location>
</feature>
<keyword evidence="10" id="KW-1133">Transmembrane helix</keyword>
<dbReference type="EMBL" id="PPSL01000002">
    <property type="protein sequence ID" value="PQJ11657.1"/>
    <property type="molecule type" value="Genomic_DNA"/>
</dbReference>
<evidence type="ECO:0000256" key="7">
    <source>
        <dbReference type="ARBA" id="ARBA00023012"/>
    </source>
</evidence>
<dbReference type="PRINTS" id="PR00344">
    <property type="entry name" value="BCTRLSENSOR"/>
</dbReference>
<dbReference type="PROSITE" id="PS50109">
    <property type="entry name" value="HIS_KIN"/>
    <property type="match status" value="1"/>
</dbReference>
<dbReference type="EC" id="2.7.13.3" evidence="3"/>
<dbReference type="InterPro" id="IPR001789">
    <property type="entry name" value="Sig_transdc_resp-reg_receiver"/>
</dbReference>
<evidence type="ECO:0000313" key="15">
    <source>
        <dbReference type="Proteomes" id="UP000239872"/>
    </source>
</evidence>
<evidence type="ECO:0000256" key="3">
    <source>
        <dbReference type="ARBA" id="ARBA00012438"/>
    </source>
</evidence>
<evidence type="ECO:0000256" key="1">
    <source>
        <dbReference type="ARBA" id="ARBA00000085"/>
    </source>
</evidence>
<dbReference type="AlphaFoldDB" id="A0A2S7SYG5"/>
<dbReference type="InterPro" id="IPR003660">
    <property type="entry name" value="HAMP_dom"/>
</dbReference>
<keyword evidence="15" id="KW-1185">Reference proteome</keyword>
<evidence type="ECO:0000259" key="11">
    <source>
        <dbReference type="PROSITE" id="PS50109"/>
    </source>
</evidence>
<dbReference type="InterPro" id="IPR004358">
    <property type="entry name" value="Sig_transdc_His_kin-like_C"/>
</dbReference>
<proteinExistence type="predicted"/>
<evidence type="ECO:0000313" key="14">
    <source>
        <dbReference type="EMBL" id="PQJ11657.1"/>
    </source>
</evidence>
<reference evidence="14 15" key="1">
    <citation type="submission" date="2018-01" db="EMBL/GenBank/DDBJ databases">
        <title>A novel member of the phylum Bacteroidetes isolated from glacier ice.</title>
        <authorList>
            <person name="Liu Q."/>
            <person name="Xin Y.-H."/>
        </authorList>
    </citation>
    <scope>NUCLEOTIDE SEQUENCE [LARGE SCALE GENOMIC DNA]</scope>
    <source>
        <strain evidence="14 15">RB1R16</strain>
    </source>
</reference>
<feature type="modified residue" description="4-aspartylphosphate" evidence="8">
    <location>
        <position position="860"/>
    </location>
</feature>
<sequence length="1202" mass="134374">MKSNIKRNLLVGFGFSLLLLLISSVASYNSITNLMNSNRMVGHTDSVIQRLEELISTLKDAETGQRGFLLTKDDKFLDPYNGAYQKSLNILNEVKALTVDNSAQQQSTEQLRSVIANRLTALEHLIDLKRKDMPIDIEYLQSGKKYMDEARALIALMEGREKELLNVRNANLVKYATFTPIVIVSAAILSLAITIMFFFRIIADVNKRAELQKELEEKDADITRRINIIQDLADKIADGHYNIRVKDSGADSLGSVASSLNKMGEALQYSFTTLSDKEWQQSGIAKLNEKILGEKDLDLLSNIIINFVSEYTNSQAATYYLVGEDGDLVYAAGFAVDLPEQRKRLSAGKGFAGQSLLDGKDRLFDHIDEHEVLITYAAGDLKPRTIFILPTFSGGKVNGVIELYTIYEYNKIKQEFLRAVAGIAGIAINSAQSRKKLQELLEETQAQSEELQAQQNELELLNTELETQTESLQASEEELKMQQAELQQSNVDLEERTRLLEEKNQMIAERNVEIQQKAEQLEQSTKYKSEFLANMSHELRTPLNSILLLSRLLSENNDHNLNEEQIESAKVIQSSGNGLLSLIDEILDLSKIEAGKMDVEYTHISVNEVIDDLRSIFAPVAREKKLDLKFNVKGSVPATFESDKMRLEQILKNLISNALKFTSAGSVLINIETEGAHQHPALLFKVIDTGIGIPAGKLEFVFEAFRQADGSTKRKYGGTGLGLSISRELTKLLGGTISVQSTEGTGSIFSISIPVVKGTVLEDSSFTAANTTERIHLETKADGHQQEEYIGPDIPDEIPDDRDDIVTGDNVVLIIEDDTAFAKSLLAFTRKSGYKGVVVVRGDKAQSFAHKYNPVAILLDIMLPLKNGWQIMDELKKDAKTRHIPVHMMSSTDARKESLLSGAVDFINKPMAVEQMQEIFTNLKDALTREPRKVLIVEENTRHAQALEYYLSSFNIQSHISSSIQDSMDSLQKKEIDCVIMDMGVPDQNAYVTLETVKQMPGFEKLPIIVFTGKNLSRVEESRIKQYADSIVLKTAHSYQRILDEVGLFLHLVEGNEKTAKPGDNFRKLGGLEDVLKGKRVLIADDDVRNIFSLTKSLEHNQMKVISAIDGKDAVQQLTEHPDVDIVLMDMMMPEMDGYESIRKIRQMPAFRNLPILAVTAKAMTGDRNKCIAAGASDYISKPVDIDQLLSLLRVWLYESKK</sequence>
<protein>
    <recommendedName>
        <fullName evidence="3">histidine kinase</fullName>
        <ecNumber evidence="3">2.7.13.3</ecNumber>
    </recommendedName>
</protein>
<name>A0A2S7SYG5_9BACT</name>
<evidence type="ECO:0000256" key="6">
    <source>
        <dbReference type="ARBA" id="ARBA00022777"/>
    </source>
</evidence>
<feature type="modified residue" description="4-aspartylphosphate" evidence="8">
    <location>
        <position position="1130"/>
    </location>
</feature>
<dbReference type="SUPFAM" id="SSF55781">
    <property type="entry name" value="GAF domain-like"/>
    <property type="match status" value="1"/>
</dbReference>
<dbReference type="PROSITE" id="PS50110">
    <property type="entry name" value="RESPONSE_REGULATORY"/>
    <property type="match status" value="3"/>
</dbReference>
<dbReference type="Pfam" id="PF00512">
    <property type="entry name" value="HisKA"/>
    <property type="match status" value="1"/>
</dbReference>
<feature type="coiled-coil region" evidence="9">
    <location>
        <begin position="430"/>
        <end position="524"/>
    </location>
</feature>
<dbReference type="Pfam" id="PF00072">
    <property type="entry name" value="Response_reg"/>
    <property type="match status" value="3"/>
</dbReference>
<dbReference type="SUPFAM" id="SSF158472">
    <property type="entry name" value="HAMP domain-like"/>
    <property type="match status" value="1"/>
</dbReference>
<dbReference type="PANTHER" id="PTHR45339:SF1">
    <property type="entry name" value="HYBRID SIGNAL TRANSDUCTION HISTIDINE KINASE J"/>
    <property type="match status" value="1"/>
</dbReference>
<feature type="domain" description="Response regulatory" evidence="12">
    <location>
        <begin position="1080"/>
        <end position="1197"/>
    </location>
</feature>
<keyword evidence="9" id="KW-0175">Coiled coil</keyword>
<dbReference type="InterPro" id="IPR036097">
    <property type="entry name" value="HisK_dim/P_sf"/>
</dbReference>
<evidence type="ECO:0000256" key="8">
    <source>
        <dbReference type="PROSITE-ProRule" id="PRU00169"/>
    </source>
</evidence>
<dbReference type="InterPro" id="IPR003661">
    <property type="entry name" value="HisK_dim/P_dom"/>
</dbReference>
<keyword evidence="6 14" id="KW-0418">Kinase</keyword>
<keyword evidence="7" id="KW-0902">Two-component regulatory system</keyword>
<dbReference type="PANTHER" id="PTHR45339">
    <property type="entry name" value="HYBRID SIGNAL TRANSDUCTION HISTIDINE KINASE J"/>
    <property type="match status" value="1"/>
</dbReference>
<dbReference type="Gene3D" id="3.30.450.40">
    <property type="match status" value="1"/>
</dbReference>